<dbReference type="InterPro" id="IPR007809">
    <property type="entry name" value="FlgN-like"/>
</dbReference>
<dbReference type="InterPro" id="IPR036679">
    <property type="entry name" value="FlgN-like_sf"/>
</dbReference>
<dbReference type="Pfam" id="PF05130">
    <property type="entry name" value="FlgN"/>
    <property type="match status" value="1"/>
</dbReference>
<evidence type="ECO:0000313" key="3">
    <source>
        <dbReference type="Proteomes" id="UP000523000"/>
    </source>
</evidence>
<reference evidence="2 3" key="1">
    <citation type="submission" date="2020-08" db="EMBL/GenBank/DDBJ databases">
        <title>Sequencing the genomes of 1000 actinobacteria strains.</title>
        <authorList>
            <person name="Klenk H.-P."/>
        </authorList>
    </citation>
    <scope>NUCLEOTIDE SEQUENCE [LARGE SCALE GENOMIC DNA]</scope>
    <source>
        <strain evidence="2 3">DSM 22826</strain>
    </source>
</reference>
<dbReference type="SUPFAM" id="SSF140566">
    <property type="entry name" value="FlgN-like"/>
    <property type="match status" value="1"/>
</dbReference>
<dbReference type="RefSeq" id="WP_183509259.1">
    <property type="nucleotide sequence ID" value="NZ_BAABGK010000010.1"/>
</dbReference>
<dbReference type="Gene3D" id="1.20.58.300">
    <property type="entry name" value="FlgN-like"/>
    <property type="match status" value="1"/>
</dbReference>
<organism evidence="2 3">
    <name type="scientific">Paeniglutamicibacter cryotolerans</name>
    <dbReference type="NCBI Taxonomy" id="670079"/>
    <lineage>
        <taxon>Bacteria</taxon>
        <taxon>Bacillati</taxon>
        <taxon>Actinomycetota</taxon>
        <taxon>Actinomycetes</taxon>
        <taxon>Micrococcales</taxon>
        <taxon>Micrococcaceae</taxon>
        <taxon>Paeniglutamicibacter</taxon>
    </lineage>
</organism>
<evidence type="ECO:0008006" key="4">
    <source>
        <dbReference type="Google" id="ProtNLM"/>
    </source>
</evidence>
<keyword evidence="3" id="KW-1185">Reference proteome</keyword>
<name>A0A839QE79_9MICC</name>
<proteinExistence type="predicted"/>
<dbReference type="AlphaFoldDB" id="A0A839QE79"/>
<dbReference type="EMBL" id="JACHVS010000001">
    <property type="protein sequence ID" value="MBB2993907.1"/>
    <property type="molecule type" value="Genomic_DNA"/>
</dbReference>
<comment type="caution">
    <text evidence="2">The sequence shown here is derived from an EMBL/GenBank/DDBJ whole genome shotgun (WGS) entry which is preliminary data.</text>
</comment>
<sequence>MGANQLSVLLWEERELLELLQFKLEEEQLLLVSGKSRWISLATREVEKVLEKVHAAGLARSIEASNVATAWGCPEDAPLSQIIESAPEGPWREILTAHLTALRTITGDISQLREANDQYLRAAYRSSQETLATLGNDTSLYGPSGASAAHSTSAYIIDTKL</sequence>
<protein>
    <recommendedName>
        <fullName evidence="4">Flagellar protein FlgN</fullName>
    </recommendedName>
</protein>
<gene>
    <name evidence="2" type="ORF">E9229_000098</name>
</gene>
<keyword evidence="1" id="KW-1005">Bacterial flagellum biogenesis</keyword>
<dbReference type="Proteomes" id="UP000523000">
    <property type="component" value="Unassembled WGS sequence"/>
</dbReference>
<dbReference type="GO" id="GO:0044780">
    <property type="term" value="P:bacterial-type flagellum assembly"/>
    <property type="evidence" value="ECO:0007669"/>
    <property type="project" value="InterPro"/>
</dbReference>
<evidence type="ECO:0000256" key="1">
    <source>
        <dbReference type="ARBA" id="ARBA00022795"/>
    </source>
</evidence>
<accession>A0A839QE79</accession>
<evidence type="ECO:0000313" key="2">
    <source>
        <dbReference type="EMBL" id="MBB2993907.1"/>
    </source>
</evidence>